<evidence type="ECO:0000256" key="1">
    <source>
        <dbReference type="ARBA" id="ARBA00006815"/>
    </source>
</evidence>
<dbReference type="GO" id="GO:0005975">
    <property type="term" value="P:carbohydrate metabolic process"/>
    <property type="evidence" value="ECO:0007669"/>
    <property type="project" value="InterPro"/>
</dbReference>
<dbReference type="Gene3D" id="3.20.20.80">
    <property type="entry name" value="Glycosidases"/>
    <property type="match status" value="1"/>
</dbReference>
<evidence type="ECO:0000256" key="9">
    <source>
        <dbReference type="RuleBase" id="RU003690"/>
    </source>
</evidence>
<dbReference type="PRINTS" id="PR00131">
    <property type="entry name" value="GLHYDRLASE1"/>
</dbReference>
<dbReference type="InterPro" id="IPR018120">
    <property type="entry name" value="Glyco_hydro_1_AS"/>
</dbReference>
<dbReference type="GO" id="GO:0008422">
    <property type="term" value="F:beta-glucosidase activity"/>
    <property type="evidence" value="ECO:0007669"/>
    <property type="project" value="TreeGrafter"/>
</dbReference>
<evidence type="ECO:0000256" key="7">
    <source>
        <dbReference type="ARBA" id="ARBA00023295"/>
    </source>
</evidence>
<evidence type="ECO:0000256" key="4">
    <source>
        <dbReference type="ARBA" id="ARBA00022801"/>
    </source>
</evidence>
<evidence type="ECO:0000259" key="10">
    <source>
        <dbReference type="Pfam" id="PF17135"/>
    </source>
</evidence>
<dbReference type="GO" id="GO:0005840">
    <property type="term" value="C:ribosome"/>
    <property type="evidence" value="ECO:0007669"/>
    <property type="project" value="UniProtKB-KW"/>
</dbReference>
<evidence type="ECO:0000256" key="2">
    <source>
        <dbReference type="ARBA" id="ARBA00010838"/>
    </source>
</evidence>
<dbReference type="InterPro" id="IPR021131">
    <property type="entry name" value="Ribosomal_uL15/eL18"/>
</dbReference>
<evidence type="ECO:0000256" key="3">
    <source>
        <dbReference type="ARBA" id="ARBA00012744"/>
    </source>
</evidence>
<dbReference type="PANTHER" id="PTHR10353">
    <property type="entry name" value="GLYCOSYL HYDROLASE"/>
    <property type="match status" value="1"/>
</dbReference>
<dbReference type="InterPro" id="IPR036227">
    <property type="entry name" value="Ribosomal_uL15/eL18_sf"/>
</dbReference>
<keyword evidence="4 12" id="KW-0378">Hydrolase</keyword>
<dbReference type="Proteomes" id="UP000305647">
    <property type="component" value="Unassembled WGS sequence"/>
</dbReference>
<evidence type="ECO:0000313" key="12">
    <source>
        <dbReference type="EMBL" id="TIC63085.1"/>
    </source>
</evidence>
<dbReference type="InterPro" id="IPR001360">
    <property type="entry name" value="Glyco_hydro_1"/>
</dbReference>
<evidence type="ECO:0000313" key="11">
    <source>
        <dbReference type="EMBL" id="TIC27634.1"/>
    </source>
</evidence>
<dbReference type="EMBL" id="SPRO01000053">
    <property type="protein sequence ID" value="TIC27634.1"/>
    <property type="molecule type" value="Genomic_DNA"/>
</dbReference>
<evidence type="ECO:0000256" key="8">
    <source>
        <dbReference type="PROSITE-ProRule" id="PRU10055"/>
    </source>
</evidence>
<proteinExistence type="inferred from homology"/>
<protein>
    <recommendedName>
        <fullName evidence="3">beta-glucosidase</fullName>
        <ecNumber evidence="3">3.2.1.21</ecNumber>
    </recommendedName>
</protein>
<reference evidence="13 14" key="1">
    <citation type="submission" date="2019-03" db="EMBL/GenBank/DDBJ databases">
        <title>Sequencing 25 genomes of Wallemia mellicola.</title>
        <authorList>
            <person name="Gostincar C."/>
        </authorList>
    </citation>
    <scope>NUCLEOTIDE SEQUENCE [LARGE SCALE GENOMIC DNA]</scope>
    <source>
        <strain evidence="12 14">EXF-757</strain>
        <strain evidence="11 13">EXF-8738</strain>
    </source>
</reference>
<evidence type="ECO:0000256" key="5">
    <source>
        <dbReference type="ARBA" id="ARBA00022980"/>
    </source>
</evidence>
<dbReference type="Pfam" id="PF17135">
    <property type="entry name" value="Ribosomal_L18"/>
    <property type="match status" value="1"/>
</dbReference>
<name>A0A4T0LQ13_9BASI</name>
<dbReference type="InterPro" id="IPR017853">
    <property type="entry name" value="GH"/>
</dbReference>
<dbReference type="Pfam" id="PF00232">
    <property type="entry name" value="Glyco_hydro_1"/>
    <property type="match status" value="1"/>
</dbReference>
<dbReference type="SUPFAM" id="SSF52080">
    <property type="entry name" value="Ribosomal proteins L15p and L18e"/>
    <property type="match status" value="1"/>
</dbReference>
<evidence type="ECO:0000313" key="14">
    <source>
        <dbReference type="Proteomes" id="UP000310708"/>
    </source>
</evidence>
<comment type="similarity">
    <text evidence="2 9">Belongs to the glycosyl hydrolase 1 family.</text>
</comment>
<dbReference type="EC" id="3.2.1.21" evidence="3"/>
<dbReference type="EMBL" id="SPRX01000054">
    <property type="protein sequence ID" value="TIC63085.1"/>
    <property type="molecule type" value="Genomic_DNA"/>
</dbReference>
<gene>
    <name evidence="12" type="ORF">E3Q01_03554</name>
    <name evidence="11" type="ORF">E3Q10_03623</name>
</gene>
<keyword evidence="5" id="KW-0689">Ribosomal protein</keyword>
<keyword evidence="7" id="KW-0326">Glycosidase</keyword>
<feature type="domain" description="Large ribosomal subunit protein uL15/eL18" evidence="10">
    <location>
        <begin position="1"/>
        <end position="179"/>
    </location>
</feature>
<keyword evidence="6" id="KW-0687">Ribonucleoprotein</keyword>
<evidence type="ECO:0000256" key="6">
    <source>
        <dbReference type="ARBA" id="ARBA00023274"/>
    </source>
</evidence>
<dbReference type="Proteomes" id="UP000310708">
    <property type="component" value="Unassembled WGS sequence"/>
</dbReference>
<dbReference type="GO" id="GO:1990904">
    <property type="term" value="C:ribonucleoprotein complex"/>
    <property type="evidence" value="ECO:0007669"/>
    <property type="project" value="UniProtKB-KW"/>
</dbReference>
<accession>A0A4T0LQ13</accession>
<comment type="caution">
    <text evidence="12">The sequence shown here is derived from an EMBL/GenBank/DDBJ whole genome shotgun (WGS) entry which is preliminary data.</text>
</comment>
<feature type="non-terminal residue" evidence="12">
    <location>
        <position position="1"/>
    </location>
</feature>
<dbReference type="FunFam" id="3.20.20.80:FF:000041">
    <property type="entry name" value="Beta-glucosidase 7"/>
    <property type="match status" value="1"/>
</dbReference>
<organism evidence="12 14">
    <name type="scientific">Wallemia mellicola</name>
    <dbReference type="NCBI Taxonomy" id="1708541"/>
    <lineage>
        <taxon>Eukaryota</taxon>
        <taxon>Fungi</taxon>
        <taxon>Dikarya</taxon>
        <taxon>Basidiomycota</taxon>
        <taxon>Wallemiomycotina</taxon>
        <taxon>Wallemiomycetes</taxon>
        <taxon>Wallemiales</taxon>
        <taxon>Wallemiaceae</taxon>
        <taxon>Wallemia</taxon>
    </lineage>
</organism>
<evidence type="ECO:0000313" key="13">
    <source>
        <dbReference type="Proteomes" id="UP000305647"/>
    </source>
</evidence>
<dbReference type="PANTHER" id="PTHR10353:SF36">
    <property type="entry name" value="LP05116P"/>
    <property type="match status" value="1"/>
</dbReference>
<dbReference type="FunFam" id="3.100.10.10:FF:000001">
    <property type="entry name" value="60S ribosomal protein L18"/>
    <property type="match status" value="1"/>
</dbReference>
<dbReference type="PROSITE" id="PS00572">
    <property type="entry name" value="GLYCOSYL_HYDROL_F1_1"/>
    <property type="match status" value="1"/>
</dbReference>
<dbReference type="AlphaFoldDB" id="A0A4T0LQ13"/>
<dbReference type="Gene3D" id="3.100.10.10">
    <property type="match status" value="1"/>
</dbReference>
<comment type="similarity">
    <text evidence="1">Belongs to the eukaryotic ribosomal protein eL18 family.</text>
</comment>
<dbReference type="SUPFAM" id="SSF51445">
    <property type="entry name" value="(Trans)glycosidases"/>
    <property type="match status" value="1"/>
</dbReference>
<sequence length="636" mass="72357">GVDIRRHHVKTGKRTAPKSEDPYLLLLVRLFRFLARRTDSQFNKVVLRRLFMSKMNKPPLSISKLAYLSKNYPQAKQGATIVNVGPVTDDNRLLEVPKMSIAALRFTKTARARIEAAGGECLTLDQLALRAPTGSNVVLLRGKKTAREANRHFGFGPHKHKKPYTISKGRKFENARGRPEKLPQGFHWGAASAAYQIEGNTKGGGRGPSIWDKFFADGKHSADGATGEPASDSYHRYAEDIALLKSYGATAYRFSISWPRVIPRGGKNSPVNHEGLAYYNRLINEIIGQGLTPFVTIYHWDAPQALEDKYGSWLSEQIVDDYERYARVLFENFGDRVKHWITINEPLTISAEAYIVGIFAPGHTDLTESYKVAKNQIMAHARAYHVYKNEFASHQHGEIGITLNGNWFEPADNSPKAREAAQVMMDFQWGLYADPIYKNGDYPRSLHERNSEYLSYFTPEESKYIAHSADFMGMNAYTSSVAYGNATDNPSTGYTYTSFWFPNGTAVGGESNESWLWDTPWGFEKLLVYLWDNYHYPIYITENGFSAKDENSKPLNELVQDYDRVNYHDGYLNAMLRAIHRGADIRSYFAWAITDNLEWASGYSSRFGITHVDFDTQVRTPKLTSQFLKEWFKWHS</sequence>
<feature type="active site" description="Nucleophile" evidence="8">
    <location>
        <position position="542"/>
    </location>
</feature>